<dbReference type="Pfam" id="PF25057">
    <property type="entry name" value="CUT_N"/>
    <property type="match status" value="1"/>
</dbReference>
<dbReference type="OrthoDB" id="6432511at2759"/>
<keyword evidence="7 8" id="KW-0472">Membrane</keyword>
<evidence type="ECO:0000256" key="5">
    <source>
        <dbReference type="ARBA" id="ARBA00022729"/>
    </source>
</evidence>
<evidence type="ECO:0000256" key="6">
    <source>
        <dbReference type="ARBA" id="ARBA00022989"/>
    </source>
</evidence>
<dbReference type="PANTHER" id="PTHR22907">
    <property type="entry name" value="GH04558P"/>
    <property type="match status" value="1"/>
</dbReference>
<evidence type="ECO:0000313" key="12">
    <source>
        <dbReference type="Proteomes" id="UP000835052"/>
    </source>
</evidence>
<accession>A0A8S1HT22</accession>
<dbReference type="GO" id="GO:0042302">
    <property type="term" value="F:structural constituent of cuticle"/>
    <property type="evidence" value="ECO:0007669"/>
    <property type="project" value="UniProtKB-KW"/>
</dbReference>
<keyword evidence="6 8" id="KW-1133">Transmembrane helix</keyword>
<keyword evidence="12" id="KW-1185">Reference proteome</keyword>
<feature type="transmembrane region" description="Helical" evidence="8">
    <location>
        <begin position="361"/>
        <end position="386"/>
    </location>
</feature>
<evidence type="ECO:0000256" key="4">
    <source>
        <dbReference type="ARBA" id="ARBA00022692"/>
    </source>
</evidence>
<evidence type="ECO:0000256" key="3">
    <source>
        <dbReference type="ARBA" id="ARBA00022475"/>
    </source>
</evidence>
<comment type="caution">
    <text evidence="11">The sequence shown here is derived from an EMBL/GenBank/DDBJ whole genome shotgun (WGS) entry which is preliminary data.</text>
</comment>
<dbReference type="InterPro" id="IPR001507">
    <property type="entry name" value="ZP_dom"/>
</dbReference>
<dbReference type="InterPro" id="IPR057475">
    <property type="entry name" value="CUT_C"/>
</dbReference>
<keyword evidence="2" id="KW-0193">Cuticle</keyword>
<protein>
    <recommendedName>
        <fullName evidence="10">ZP domain-containing protein</fullName>
    </recommendedName>
</protein>
<dbReference type="Proteomes" id="UP000835052">
    <property type="component" value="Unassembled WGS sequence"/>
</dbReference>
<comment type="subcellular location">
    <subcellularLocation>
        <location evidence="1">Cell membrane</location>
        <topology evidence="1">Single-pass type I membrane protein</topology>
    </subcellularLocation>
</comment>
<evidence type="ECO:0000259" key="10">
    <source>
        <dbReference type="PROSITE" id="PS51034"/>
    </source>
</evidence>
<feature type="chain" id="PRO_5035857916" description="ZP domain-containing protein" evidence="9">
    <location>
        <begin position="20"/>
        <end position="391"/>
    </location>
</feature>
<dbReference type="AlphaFoldDB" id="A0A8S1HT22"/>
<keyword evidence="5 9" id="KW-0732">Signal</keyword>
<dbReference type="EMBL" id="CAJGYM010000189">
    <property type="protein sequence ID" value="CAD6199624.1"/>
    <property type="molecule type" value="Genomic_DNA"/>
</dbReference>
<evidence type="ECO:0000256" key="1">
    <source>
        <dbReference type="ARBA" id="ARBA00004251"/>
    </source>
</evidence>
<name>A0A8S1HT22_9PELO</name>
<dbReference type="InterPro" id="IPR051962">
    <property type="entry name" value="Cuticlin"/>
</dbReference>
<organism evidence="11 12">
    <name type="scientific">Caenorhabditis auriculariae</name>
    <dbReference type="NCBI Taxonomy" id="2777116"/>
    <lineage>
        <taxon>Eukaryota</taxon>
        <taxon>Metazoa</taxon>
        <taxon>Ecdysozoa</taxon>
        <taxon>Nematoda</taxon>
        <taxon>Chromadorea</taxon>
        <taxon>Rhabditida</taxon>
        <taxon>Rhabditina</taxon>
        <taxon>Rhabditomorpha</taxon>
        <taxon>Rhabditoidea</taxon>
        <taxon>Rhabditidae</taxon>
        <taxon>Peloderinae</taxon>
        <taxon>Caenorhabditis</taxon>
    </lineage>
</organism>
<dbReference type="InterPro" id="IPR042235">
    <property type="entry name" value="ZP-C_dom"/>
</dbReference>
<feature type="domain" description="ZP" evidence="10">
    <location>
        <begin position="33"/>
        <end position="306"/>
    </location>
</feature>
<proteinExistence type="predicted"/>
<keyword evidence="4 8" id="KW-0812">Transmembrane</keyword>
<evidence type="ECO:0000256" key="8">
    <source>
        <dbReference type="SAM" id="Phobius"/>
    </source>
</evidence>
<dbReference type="Pfam" id="PF25301">
    <property type="entry name" value="CUT_C"/>
    <property type="match status" value="1"/>
</dbReference>
<dbReference type="GO" id="GO:0005886">
    <property type="term" value="C:plasma membrane"/>
    <property type="evidence" value="ECO:0007669"/>
    <property type="project" value="UniProtKB-SubCell"/>
</dbReference>
<dbReference type="PROSITE" id="PS51034">
    <property type="entry name" value="ZP_2"/>
    <property type="match status" value="1"/>
</dbReference>
<dbReference type="SMART" id="SM00241">
    <property type="entry name" value="ZP"/>
    <property type="match status" value="1"/>
</dbReference>
<evidence type="ECO:0000256" key="9">
    <source>
        <dbReference type="SAM" id="SignalP"/>
    </source>
</evidence>
<evidence type="ECO:0000256" key="2">
    <source>
        <dbReference type="ARBA" id="ARBA00022460"/>
    </source>
</evidence>
<dbReference type="PANTHER" id="PTHR22907:SF13">
    <property type="entry name" value="ZP DOMAIN-CONTAINING PROTEIN"/>
    <property type="match status" value="1"/>
</dbReference>
<dbReference type="InterPro" id="IPR056953">
    <property type="entry name" value="CUT_N"/>
</dbReference>
<feature type="signal peptide" evidence="9">
    <location>
        <begin position="1"/>
        <end position="19"/>
    </location>
</feature>
<sequence length="391" mass="44030">MQSLHRVLAVLQFLLLTNAKTIDNRLVGLPKVECGSSKISFSAETEEVFEGQLYIKGYRRFEECYTLFESSENTINPSFSLPLSKLAACGIDMQRKPNKAGLKMSMTFVVAFHPNFVTSGDRAFAVNCVYQPKDVRVHTDVDISESKKPSLLVSGFFEELSAEMNIIRAGSVTKSVWNLKRMVILLSKSVKDQVDIGEQLLIIWSVQQPTSNFYGVRVQDCDAETSDGNGMRILTDGCSLDQELVSDVSYSQNFDRAFAELIAFRFPENDEIFFRCTLKPCLRRFEHLHLTGHSEEDLCSSKPKCEEPGPGRNRRESIRQQLLVDENVIAVNKALRIADSSALKDAKSSANESRGFCVPSFVYLTGLSTTAIFYVTTFFIVSFYTFKSRKH</sequence>
<evidence type="ECO:0000256" key="7">
    <source>
        <dbReference type="ARBA" id="ARBA00023136"/>
    </source>
</evidence>
<evidence type="ECO:0000313" key="11">
    <source>
        <dbReference type="EMBL" id="CAD6199624.1"/>
    </source>
</evidence>
<dbReference type="Gene3D" id="2.60.40.4100">
    <property type="entry name" value="Zona pellucida, ZP-C domain"/>
    <property type="match status" value="1"/>
</dbReference>
<keyword evidence="3" id="KW-1003">Cell membrane</keyword>
<reference evidence="11" key="1">
    <citation type="submission" date="2020-10" db="EMBL/GenBank/DDBJ databases">
        <authorList>
            <person name="Kikuchi T."/>
        </authorList>
    </citation>
    <scope>NUCLEOTIDE SEQUENCE</scope>
    <source>
        <strain evidence="11">NKZ352</strain>
    </source>
</reference>
<gene>
    <name evidence="11" type="ORF">CAUJ_LOCUS15525</name>
</gene>